<dbReference type="PANTHER" id="PTHR22588:SF15">
    <property type="entry name" value="VWFA DOMAIN-CONTAINING PROTEIN"/>
    <property type="match status" value="1"/>
</dbReference>
<dbReference type="PANTHER" id="PTHR22588">
    <property type="entry name" value="VWFA DOMAIN-CONTAINING PROTEIN"/>
    <property type="match status" value="1"/>
</dbReference>
<dbReference type="SMART" id="SM00327">
    <property type="entry name" value="VWA"/>
    <property type="match status" value="2"/>
</dbReference>
<dbReference type="Proteomes" id="UP000265020">
    <property type="component" value="Unassembled WGS sequence"/>
</dbReference>
<dbReference type="Pfam" id="PF00092">
    <property type="entry name" value="VWA"/>
    <property type="match status" value="2"/>
</dbReference>
<accession>A0A3Q2DB60</accession>
<dbReference type="CDD" id="cd00198">
    <property type="entry name" value="vWFA"/>
    <property type="match status" value="1"/>
</dbReference>
<protein>
    <recommendedName>
        <fullName evidence="1">VWFA domain-containing protein</fullName>
    </recommendedName>
</protein>
<dbReference type="PRINTS" id="PR00453">
    <property type="entry name" value="VWFADOMAIN"/>
</dbReference>
<reference evidence="2" key="1">
    <citation type="submission" date="2025-08" db="UniProtKB">
        <authorList>
            <consortium name="Ensembl"/>
        </authorList>
    </citation>
    <scope>IDENTIFICATION</scope>
</reference>
<sequence>MASDPKSPTGTRVGVVQFSHEGTFEAIGLDDASINSMSSFKTAVKKLQWIAGGTFTPSALKFAYDSLIRNSKRARAKVSVVVVTDGRFDPRDDDSQLRYLCNDPNVVVNAIGIGDMFDKKHDSETLLSIACNNKNRTTEMKQYTDLVADNFIEKMETVLCPGKSIKFYSVSFSFWYLSELQFFPVKFPDPIIKCPALPCETDLDVAPCVGRPVDLVFLLDGSERLGMENFDHALKFVQMVANTLTIAKTRSDQKGVRLALIEFGKESENQVAFPLTHDQKGIASGLSSLRYLDVSSAVGPAVFKTINEIMGKGATRKTRRGAEVSFVFITDGFTNITNLDEAASAMRREQIVSTVIATGSDMDEDVLIKLAMGDRNAIFKGPKFSDLLQPSLFNQFIRWVC</sequence>
<dbReference type="Gene3D" id="3.40.50.410">
    <property type="entry name" value="von Willebrand factor, type A domain"/>
    <property type="match status" value="2"/>
</dbReference>
<reference evidence="2" key="2">
    <citation type="submission" date="2025-09" db="UniProtKB">
        <authorList>
            <consortium name="Ensembl"/>
        </authorList>
    </citation>
    <scope>IDENTIFICATION</scope>
</reference>
<proteinExistence type="predicted"/>
<dbReference type="SUPFAM" id="SSF53300">
    <property type="entry name" value="vWA-like"/>
    <property type="match status" value="2"/>
</dbReference>
<dbReference type="InterPro" id="IPR036465">
    <property type="entry name" value="vWFA_dom_sf"/>
</dbReference>
<keyword evidence="3" id="KW-1185">Reference proteome</keyword>
<feature type="domain" description="VWFA" evidence="1">
    <location>
        <begin position="1"/>
        <end position="155"/>
    </location>
</feature>
<dbReference type="InterPro" id="IPR002035">
    <property type="entry name" value="VWF_A"/>
</dbReference>
<name>A0A3Q2DB60_CYPVA</name>
<dbReference type="AlphaFoldDB" id="A0A3Q2DB60"/>
<dbReference type="InterPro" id="IPR052229">
    <property type="entry name" value="Collagen-VI/PIF"/>
</dbReference>
<evidence type="ECO:0000259" key="1">
    <source>
        <dbReference type="PROSITE" id="PS50234"/>
    </source>
</evidence>
<organism evidence="2 3">
    <name type="scientific">Cyprinodon variegatus</name>
    <name type="common">Sheepshead minnow</name>
    <dbReference type="NCBI Taxonomy" id="28743"/>
    <lineage>
        <taxon>Eukaryota</taxon>
        <taxon>Metazoa</taxon>
        <taxon>Chordata</taxon>
        <taxon>Craniata</taxon>
        <taxon>Vertebrata</taxon>
        <taxon>Euteleostomi</taxon>
        <taxon>Actinopterygii</taxon>
        <taxon>Neopterygii</taxon>
        <taxon>Teleostei</taxon>
        <taxon>Neoteleostei</taxon>
        <taxon>Acanthomorphata</taxon>
        <taxon>Ovalentaria</taxon>
        <taxon>Atherinomorphae</taxon>
        <taxon>Cyprinodontiformes</taxon>
        <taxon>Cyprinodontidae</taxon>
        <taxon>Cyprinodon</taxon>
    </lineage>
</organism>
<evidence type="ECO:0000313" key="2">
    <source>
        <dbReference type="Ensembl" id="ENSCVAP00000016003.1"/>
    </source>
</evidence>
<dbReference type="PROSITE" id="PS50234">
    <property type="entry name" value="VWFA"/>
    <property type="match status" value="2"/>
</dbReference>
<dbReference type="GO" id="GO:0030020">
    <property type="term" value="F:extracellular matrix structural constituent conferring tensile strength"/>
    <property type="evidence" value="ECO:0007669"/>
    <property type="project" value="TreeGrafter"/>
</dbReference>
<dbReference type="Ensembl" id="ENSCVAT00000024247.1">
    <property type="protein sequence ID" value="ENSCVAP00000016003.1"/>
    <property type="gene ID" value="ENSCVAG00000018898.1"/>
</dbReference>
<feature type="domain" description="VWFA" evidence="1">
    <location>
        <begin position="214"/>
        <end position="396"/>
    </location>
</feature>
<evidence type="ECO:0000313" key="3">
    <source>
        <dbReference type="Proteomes" id="UP000265020"/>
    </source>
</evidence>
<dbReference type="GeneTree" id="ENSGT00940000155682"/>